<gene>
    <name evidence="1" type="ORF">PsYK624_091500</name>
</gene>
<accession>A0A9P3GDN2</accession>
<dbReference type="OrthoDB" id="414698at2759"/>
<organism evidence="1 2">
    <name type="scientific">Phanerochaete sordida</name>
    <dbReference type="NCBI Taxonomy" id="48140"/>
    <lineage>
        <taxon>Eukaryota</taxon>
        <taxon>Fungi</taxon>
        <taxon>Dikarya</taxon>
        <taxon>Basidiomycota</taxon>
        <taxon>Agaricomycotina</taxon>
        <taxon>Agaricomycetes</taxon>
        <taxon>Polyporales</taxon>
        <taxon>Phanerochaetaceae</taxon>
        <taxon>Phanerochaete</taxon>
    </lineage>
</organism>
<evidence type="ECO:0000313" key="2">
    <source>
        <dbReference type="Proteomes" id="UP000703269"/>
    </source>
</evidence>
<dbReference type="AlphaFoldDB" id="A0A9P3GDN2"/>
<dbReference type="Proteomes" id="UP000703269">
    <property type="component" value="Unassembled WGS sequence"/>
</dbReference>
<sequence length="97" mass="11183">MSSLTTITERLVVRFCLYTSLIHSESSEFHEMQIALMENLRPEVEVCIGKRDPTGRVTMKEVFKDVYNFARLIGTVPIRESAGMGIEKYNLYLDILH</sequence>
<proteinExistence type="predicted"/>
<reference evidence="1 2" key="1">
    <citation type="submission" date="2021-08" db="EMBL/GenBank/DDBJ databases">
        <title>Draft Genome Sequence of Phanerochaete sordida strain YK-624.</title>
        <authorList>
            <person name="Mori T."/>
            <person name="Dohra H."/>
            <person name="Suzuki T."/>
            <person name="Kawagishi H."/>
            <person name="Hirai H."/>
        </authorList>
    </citation>
    <scope>NUCLEOTIDE SEQUENCE [LARGE SCALE GENOMIC DNA]</scope>
    <source>
        <strain evidence="1 2">YK-624</strain>
    </source>
</reference>
<keyword evidence="2" id="KW-1185">Reference proteome</keyword>
<dbReference type="EMBL" id="BPQB01000029">
    <property type="protein sequence ID" value="GJE92991.1"/>
    <property type="molecule type" value="Genomic_DNA"/>
</dbReference>
<protein>
    <submittedName>
        <fullName evidence="1">Uncharacterized protein</fullName>
    </submittedName>
</protein>
<evidence type="ECO:0000313" key="1">
    <source>
        <dbReference type="EMBL" id="GJE92991.1"/>
    </source>
</evidence>
<name>A0A9P3GDN2_9APHY</name>
<comment type="caution">
    <text evidence="1">The sequence shown here is derived from an EMBL/GenBank/DDBJ whole genome shotgun (WGS) entry which is preliminary data.</text>
</comment>